<keyword evidence="1" id="KW-0813">Transport</keyword>
<dbReference type="EMBL" id="SOAZ01000013">
    <property type="protein sequence ID" value="TDT56509.1"/>
    <property type="molecule type" value="Genomic_DNA"/>
</dbReference>
<evidence type="ECO:0000256" key="2">
    <source>
        <dbReference type="ARBA" id="ARBA00022553"/>
    </source>
</evidence>
<dbReference type="PANTHER" id="PTHR34581">
    <property type="entry name" value="PTS SYSTEM N,N'-DIACETYLCHITOBIOSE-SPECIFIC EIIB COMPONENT"/>
    <property type="match status" value="1"/>
</dbReference>
<evidence type="ECO:0000256" key="4">
    <source>
        <dbReference type="ARBA" id="ARBA00022679"/>
    </source>
</evidence>
<feature type="modified residue" description="Phosphocysteine; by EIIA" evidence="7">
    <location>
        <position position="12"/>
    </location>
</feature>
<dbReference type="RefSeq" id="WP_133628398.1">
    <property type="nucleotide sequence ID" value="NZ_SOAZ01000013.1"/>
</dbReference>
<evidence type="ECO:0000256" key="1">
    <source>
        <dbReference type="ARBA" id="ARBA00022448"/>
    </source>
</evidence>
<keyword evidence="4" id="KW-0808">Transferase</keyword>
<keyword evidence="6" id="KW-0418">Kinase</keyword>
<feature type="domain" description="PTS EIIB type-3" evidence="8">
    <location>
        <begin position="5"/>
        <end position="114"/>
    </location>
</feature>
<dbReference type="Proteomes" id="UP000295325">
    <property type="component" value="Unassembled WGS sequence"/>
</dbReference>
<evidence type="ECO:0000313" key="9">
    <source>
        <dbReference type="EMBL" id="TDT56509.1"/>
    </source>
</evidence>
<sequence>MNFDKLRILLVCNLGASTGVMVAKMREVAANSEKLKNIDIKIDARPAGDIKEYLPDYDVVLVGPQIKHRFAELKELCDKYNKPIDVIDTKDYGMVNGANILKTAIVLKVKSERK</sequence>
<proteinExistence type="predicted"/>
<evidence type="ECO:0000256" key="5">
    <source>
        <dbReference type="ARBA" id="ARBA00022683"/>
    </source>
</evidence>
<dbReference type="InterPro" id="IPR003501">
    <property type="entry name" value="PTS_EIIB_2/3"/>
</dbReference>
<gene>
    <name evidence="9" type="ORF">EDD71_11352</name>
</gene>
<evidence type="ECO:0000256" key="7">
    <source>
        <dbReference type="PROSITE-ProRule" id="PRU00423"/>
    </source>
</evidence>
<dbReference type="OrthoDB" id="9808134at2"/>
<dbReference type="GO" id="GO:0016301">
    <property type="term" value="F:kinase activity"/>
    <property type="evidence" value="ECO:0007669"/>
    <property type="project" value="UniProtKB-KW"/>
</dbReference>
<organism evidence="9 10">
    <name type="scientific">Fonticella tunisiensis</name>
    <dbReference type="NCBI Taxonomy" id="1096341"/>
    <lineage>
        <taxon>Bacteria</taxon>
        <taxon>Bacillati</taxon>
        <taxon>Bacillota</taxon>
        <taxon>Clostridia</taxon>
        <taxon>Eubacteriales</taxon>
        <taxon>Clostridiaceae</taxon>
        <taxon>Fonticella</taxon>
    </lineage>
</organism>
<dbReference type="GO" id="GO:0009401">
    <property type="term" value="P:phosphoenolpyruvate-dependent sugar phosphotransferase system"/>
    <property type="evidence" value="ECO:0007669"/>
    <property type="project" value="UniProtKB-KW"/>
</dbReference>
<dbReference type="InterPro" id="IPR051819">
    <property type="entry name" value="PTS_sugar-specific_EIIB"/>
</dbReference>
<keyword evidence="2" id="KW-0597">Phosphoprotein</keyword>
<dbReference type="CDD" id="cd05564">
    <property type="entry name" value="PTS_IIB_chitobiose_lichenan"/>
    <property type="match status" value="1"/>
</dbReference>
<evidence type="ECO:0000256" key="3">
    <source>
        <dbReference type="ARBA" id="ARBA00022597"/>
    </source>
</evidence>
<dbReference type="InterPro" id="IPR036095">
    <property type="entry name" value="PTS_EIIB-like_sf"/>
</dbReference>
<dbReference type="InterPro" id="IPR013012">
    <property type="entry name" value="PTS_EIIB_3"/>
</dbReference>
<comment type="caution">
    <text evidence="9">The sequence shown here is derived from an EMBL/GenBank/DDBJ whole genome shotgun (WGS) entry which is preliminary data.</text>
</comment>
<keyword evidence="5" id="KW-0598">Phosphotransferase system</keyword>
<dbReference type="Gene3D" id="3.40.50.2300">
    <property type="match status" value="1"/>
</dbReference>
<keyword evidence="10" id="KW-1185">Reference proteome</keyword>
<evidence type="ECO:0000313" key="10">
    <source>
        <dbReference type="Proteomes" id="UP000295325"/>
    </source>
</evidence>
<keyword evidence="3" id="KW-0762">Sugar transport</keyword>
<dbReference type="AlphaFoldDB" id="A0A4R7KKY5"/>
<reference evidence="9 10" key="1">
    <citation type="submission" date="2019-03" db="EMBL/GenBank/DDBJ databases">
        <title>Genomic Encyclopedia of Type Strains, Phase IV (KMG-IV): sequencing the most valuable type-strain genomes for metagenomic binning, comparative biology and taxonomic classification.</title>
        <authorList>
            <person name="Goeker M."/>
        </authorList>
    </citation>
    <scope>NUCLEOTIDE SEQUENCE [LARGE SCALE GENOMIC DNA]</scope>
    <source>
        <strain evidence="9 10">DSM 24455</strain>
    </source>
</reference>
<dbReference type="SUPFAM" id="SSF52794">
    <property type="entry name" value="PTS system IIB component-like"/>
    <property type="match status" value="1"/>
</dbReference>
<evidence type="ECO:0000256" key="6">
    <source>
        <dbReference type="ARBA" id="ARBA00022777"/>
    </source>
</evidence>
<dbReference type="PROSITE" id="PS51100">
    <property type="entry name" value="PTS_EIIB_TYPE_3"/>
    <property type="match status" value="1"/>
</dbReference>
<dbReference type="PANTHER" id="PTHR34581:SF2">
    <property type="entry name" value="PTS SYSTEM N,N'-DIACETYLCHITOBIOSE-SPECIFIC EIIB COMPONENT"/>
    <property type="match status" value="1"/>
</dbReference>
<evidence type="ECO:0000259" key="8">
    <source>
        <dbReference type="PROSITE" id="PS51100"/>
    </source>
</evidence>
<dbReference type="Pfam" id="PF02302">
    <property type="entry name" value="PTS_IIB"/>
    <property type="match status" value="1"/>
</dbReference>
<name>A0A4R7KKY5_9CLOT</name>
<accession>A0A4R7KKY5</accession>
<dbReference type="GO" id="GO:0008982">
    <property type="term" value="F:protein-N(PI)-phosphohistidine-sugar phosphotransferase activity"/>
    <property type="evidence" value="ECO:0007669"/>
    <property type="project" value="InterPro"/>
</dbReference>
<protein>
    <submittedName>
        <fullName evidence="9">PTS system cellobiose-specific IIB component</fullName>
    </submittedName>
</protein>